<dbReference type="RefSeq" id="XP_060460229.1">
    <property type="nucleotide sequence ID" value="XM_060603990.1"/>
</dbReference>
<feature type="region of interest" description="Disordered" evidence="1">
    <location>
        <begin position="1"/>
        <end position="252"/>
    </location>
</feature>
<feature type="compositionally biased region" description="Polar residues" evidence="1">
    <location>
        <begin position="73"/>
        <end position="85"/>
    </location>
</feature>
<protein>
    <submittedName>
        <fullName evidence="2">Uncharacterized protein</fullName>
    </submittedName>
</protein>
<name>A0AA48QYR3_9TREE</name>
<dbReference type="KEGG" id="ccac:CcaHIS019_0705450"/>
<feature type="compositionally biased region" description="Basic and acidic residues" evidence="1">
    <location>
        <begin position="54"/>
        <end position="65"/>
    </location>
</feature>
<accession>A0AA48QYR3</accession>
<feature type="compositionally biased region" description="Polar residues" evidence="1">
    <location>
        <begin position="199"/>
        <end position="218"/>
    </location>
</feature>
<reference evidence="2" key="1">
    <citation type="journal article" date="2023" name="BMC Genomics">
        <title>Chromosome-level genome assemblies of Cutaneotrichosporon spp. (Trichosporonales, Basidiomycota) reveal imbalanced evolution between nucleotide sequences and chromosome synteny.</title>
        <authorList>
            <person name="Kobayashi Y."/>
            <person name="Kayamori A."/>
            <person name="Aoki K."/>
            <person name="Shiwa Y."/>
            <person name="Matsutani M."/>
            <person name="Fujita N."/>
            <person name="Sugita T."/>
            <person name="Iwasaki W."/>
            <person name="Tanaka N."/>
            <person name="Takashima M."/>
        </authorList>
    </citation>
    <scope>NUCLEOTIDE SEQUENCE</scope>
    <source>
        <strain evidence="2">HIS019</strain>
    </source>
</reference>
<gene>
    <name evidence="2" type="ORF">CcaverHIS019_0705450</name>
</gene>
<sequence>MPSGSFSTKDYAPLADEVNPRFGGVAHAPISRNGTVVYSKRTSASGSEEGYMYRSDRKGKGRAIDEDGDIGNRSANRNSTSSPTWESGGGYAAGGLSSDASYPPLNETEEEEKRIQANLAKFAARDSARRKAARLSKVGSSPSNSRPNSIISNNSSHTSQPVTPMSPLSAISEHKRSSVLGPSSQRSHPLDREAEERLAQTQCANPYDSPTPSMSGSSPFADPTPLPPATPDGYVGPGWRGGAAAADPAPRKERWWHSLCAWGADLDGGDSNQAGRTNPME</sequence>
<evidence type="ECO:0000313" key="2">
    <source>
        <dbReference type="EMBL" id="BEI94964.1"/>
    </source>
</evidence>
<feature type="compositionally biased region" description="Low complexity" evidence="1">
    <location>
        <begin position="140"/>
        <end position="156"/>
    </location>
</feature>
<proteinExistence type="predicted"/>
<feature type="compositionally biased region" description="Basic and acidic residues" evidence="1">
    <location>
        <begin position="188"/>
        <end position="198"/>
    </location>
</feature>
<keyword evidence="3" id="KW-1185">Reference proteome</keyword>
<dbReference type="AlphaFoldDB" id="A0AA48QYR3"/>
<dbReference type="Proteomes" id="UP001233271">
    <property type="component" value="Chromosome 7b"/>
</dbReference>
<dbReference type="EMBL" id="AP028219">
    <property type="protein sequence ID" value="BEI94964.1"/>
    <property type="molecule type" value="Genomic_DNA"/>
</dbReference>
<evidence type="ECO:0000256" key="1">
    <source>
        <dbReference type="SAM" id="MobiDB-lite"/>
    </source>
</evidence>
<organism evidence="2 3">
    <name type="scientific">Cutaneotrichosporon cavernicola</name>
    <dbReference type="NCBI Taxonomy" id="279322"/>
    <lineage>
        <taxon>Eukaryota</taxon>
        <taxon>Fungi</taxon>
        <taxon>Dikarya</taxon>
        <taxon>Basidiomycota</taxon>
        <taxon>Agaricomycotina</taxon>
        <taxon>Tremellomycetes</taxon>
        <taxon>Trichosporonales</taxon>
        <taxon>Trichosporonaceae</taxon>
        <taxon>Cutaneotrichosporon</taxon>
    </lineage>
</organism>
<dbReference type="GeneID" id="85498834"/>
<evidence type="ECO:0000313" key="3">
    <source>
        <dbReference type="Proteomes" id="UP001233271"/>
    </source>
</evidence>
<feature type="compositionally biased region" description="Polar residues" evidence="1">
    <location>
        <begin position="32"/>
        <end position="46"/>
    </location>
</feature>